<sequence>MAAANALLYYLGLASIQSQCIYCNGEEKIYTTWVLRSLTDRKNKWRSTLINEDTFWRVDRTSHTTPVSEDTITNSNILGKWQSVTGDTLSITNVTKQKDLKGSHKSPTATNGSPIFGQYDGNRVFTAVAFVNFDGDRITGWSGHIYNPLVKKQVMETSWLSYKFSNLCNNPRANVNFGMYNYTKCIAGAC</sequence>
<organism evidence="5 6">
    <name type="scientific">Nephila pilipes</name>
    <name type="common">Giant wood spider</name>
    <name type="synonym">Nephila maculata</name>
    <dbReference type="NCBI Taxonomy" id="299642"/>
    <lineage>
        <taxon>Eukaryota</taxon>
        <taxon>Metazoa</taxon>
        <taxon>Ecdysozoa</taxon>
        <taxon>Arthropoda</taxon>
        <taxon>Chelicerata</taxon>
        <taxon>Arachnida</taxon>
        <taxon>Araneae</taxon>
        <taxon>Araneomorphae</taxon>
        <taxon>Entelegynae</taxon>
        <taxon>Araneoidea</taxon>
        <taxon>Nephilidae</taxon>
        <taxon>Nephila</taxon>
    </lineage>
</organism>
<reference evidence="5" key="1">
    <citation type="submission" date="2020-08" db="EMBL/GenBank/DDBJ databases">
        <title>Multicomponent nature underlies the extraordinary mechanical properties of spider dragline silk.</title>
        <authorList>
            <person name="Kono N."/>
            <person name="Nakamura H."/>
            <person name="Mori M."/>
            <person name="Yoshida Y."/>
            <person name="Ohtoshi R."/>
            <person name="Malay A.D."/>
            <person name="Moran D.A.P."/>
            <person name="Tomita M."/>
            <person name="Numata K."/>
            <person name="Arakawa K."/>
        </authorList>
    </citation>
    <scope>NUCLEOTIDE SEQUENCE</scope>
</reference>
<dbReference type="InterPro" id="IPR005468">
    <property type="entry name" value="Avidin/str"/>
</dbReference>
<evidence type="ECO:0000256" key="3">
    <source>
        <dbReference type="ARBA" id="ARBA00022729"/>
    </source>
</evidence>
<dbReference type="GO" id="GO:0009374">
    <property type="term" value="F:biotin binding"/>
    <property type="evidence" value="ECO:0007669"/>
    <property type="project" value="InterPro"/>
</dbReference>
<dbReference type="AlphaFoldDB" id="A0A8X6Q463"/>
<keyword evidence="3 4" id="KW-0732">Signal</keyword>
<dbReference type="OrthoDB" id="2821340at2759"/>
<name>A0A8X6Q463_NEPPI</name>
<evidence type="ECO:0000313" key="6">
    <source>
        <dbReference type="Proteomes" id="UP000887013"/>
    </source>
</evidence>
<accession>A0A8X6Q463</accession>
<protein>
    <submittedName>
        <fullName evidence="5">Uncharacterized protein</fullName>
    </submittedName>
</protein>
<keyword evidence="2" id="KW-0964">Secreted</keyword>
<dbReference type="EMBL" id="BMAW01028108">
    <property type="protein sequence ID" value="GFU05730.1"/>
    <property type="molecule type" value="Genomic_DNA"/>
</dbReference>
<dbReference type="Gene3D" id="2.40.128.30">
    <property type="entry name" value="Avidin-like"/>
    <property type="match status" value="2"/>
</dbReference>
<dbReference type="SUPFAM" id="SSF50876">
    <property type="entry name" value="Avidin/streptavidin"/>
    <property type="match status" value="2"/>
</dbReference>
<evidence type="ECO:0000256" key="2">
    <source>
        <dbReference type="ARBA" id="ARBA00022525"/>
    </source>
</evidence>
<proteinExistence type="predicted"/>
<dbReference type="GO" id="GO:0005576">
    <property type="term" value="C:extracellular region"/>
    <property type="evidence" value="ECO:0007669"/>
    <property type="project" value="UniProtKB-SubCell"/>
</dbReference>
<evidence type="ECO:0000313" key="5">
    <source>
        <dbReference type="EMBL" id="GFU05730.1"/>
    </source>
</evidence>
<dbReference type="PANTHER" id="PTHR34399">
    <property type="entry name" value="AVIDIN-RELATED"/>
    <property type="match status" value="1"/>
</dbReference>
<comment type="subcellular location">
    <subcellularLocation>
        <location evidence="1">Secreted</location>
    </subcellularLocation>
</comment>
<dbReference type="Pfam" id="PF01382">
    <property type="entry name" value="Avidin"/>
    <property type="match status" value="2"/>
</dbReference>
<gene>
    <name evidence="5" type="primary">AVEN_31406_1</name>
    <name evidence="5" type="ORF">NPIL_279011</name>
</gene>
<dbReference type="InterPro" id="IPR036896">
    <property type="entry name" value="Avidin-like_sf"/>
</dbReference>
<evidence type="ECO:0000256" key="1">
    <source>
        <dbReference type="ARBA" id="ARBA00004613"/>
    </source>
</evidence>
<keyword evidence="6" id="KW-1185">Reference proteome</keyword>
<dbReference type="Proteomes" id="UP000887013">
    <property type="component" value="Unassembled WGS sequence"/>
</dbReference>
<feature type="signal peptide" evidence="4">
    <location>
        <begin position="1"/>
        <end position="18"/>
    </location>
</feature>
<comment type="caution">
    <text evidence="5">The sequence shown here is derived from an EMBL/GenBank/DDBJ whole genome shotgun (WGS) entry which is preliminary data.</text>
</comment>
<evidence type="ECO:0000256" key="4">
    <source>
        <dbReference type="SAM" id="SignalP"/>
    </source>
</evidence>
<feature type="chain" id="PRO_5036466741" evidence="4">
    <location>
        <begin position="19"/>
        <end position="190"/>
    </location>
</feature>
<dbReference type="InterPro" id="IPR051764">
    <property type="entry name" value="Avidin/Streptavidin-rel"/>
</dbReference>